<gene>
    <name evidence="2" type="ORF">EGI11_00030</name>
</gene>
<feature type="domain" description="Lipocalin-like" evidence="1">
    <location>
        <begin position="17"/>
        <end position="103"/>
    </location>
</feature>
<reference evidence="3" key="2">
    <citation type="submission" date="2018-11" db="EMBL/GenBank/DDBJ databases">
        <title>Proposal to divide the Flavobacteriaceae and reorganize its genera based on Amino Acid Identity values calculated from whole genome sequences.</title>
        <authorList>
            <person name="Nicholson A.C."/>
            <person name="Gulvik C.A."/>
            <person name="Whitney A.M."/>
            <person name="Humrighouse B.W."/>
            <person name="Bell M."/>
            <person name="Holmens B."/>
            <person name="Steigerwalt A."/>
            <person name="Villarma A."/>
            <person name="Sheth M."/>
            <person name="Batra D."/>
            <person name="Pryor J."/>
            <person name="Bernardet J.-F."/>
            <person name="Hugo C."/>
            <person name="Kampfer P."/>
            <person name="Newman J."/>
            <person name="Mcquiston J.R."/>
        </authorList>
    </citation>
    <scope>NUCLEOTIDE SEQUENCE [LARGE SCALE GENOMIC DNA]</scope>
    <source>
        <strain evidence="3">H3056</strain>
    </source>
</reference>
<dbReference type="InterPro" id="IPR024311">
    <property type="entry name" value="Lipocalin-like"/>
</dbReference>
<name>A0A3N0WZ34_9FLAO</name>
<protein>
    <recommendedName>
        <fullName evidence="1">Lipocalin-like domain-containing protein</fullName>
    </recommendedName>
</protein>
<dbReference type="Pfam" id="PF13648">
    <property type="entry name" value="Lipocalin_4"/>
    <property type="match status" value="1"/>
</dbReference>
<evidence type="ECO:0000313" key="2">
    <source>
        <dbReference type="EMBL" id="ROI10337.1"/>
    </source>
</evidence>
<evidence type="ECO:0000313" key="3">
    <source>
        <dbReference type="Proteomes" id="UP000270224"/>
    </source>
</evidence>
<dbReference type="OrthoDB" id="955522at2"/>
<comment type="caution">
    <text evidence="2">The sequence shown here is derived from an EMBL/GenBank/DDBJ whole genome shotgun (WGS) entry which is preliminary data.</text>
</comment>
<dbReference type="RefSeq" id="WP_123264430.1">
    <property type="nucleotide sequence ID" value="NZ_RJUG01000001.1"/>
</dbReference>
<evidence type="ECO:0000259" key="1">
    <source>
        <dbReference type="Pfam" id="PF13648"/>
    </source>
</evidence>
<dbReference type="EMBL" id="RJUG01000001">
    <property type="protein sequence ID" value="ROI10337.1"/>
    <property type="molecule type" value="Genomic_DNA"/>
</dbReference>
<reference evidence="3" key="1">
    <citation type="submission" date="2018-11" db="EMBL/GenBank/DDBJ databases">
        <title>Proposal to divide the Flavobacteriaceae and reorganize its genera based on Amino Acid Identity values calculated from whole genome sequences.</title>
        <authorList>
            <person name="Nicholson A.C."/>
            <person name="Gulvik C.A."/>
            <person name="Whitney A.M."/>
            <person name="Humrighouse B.W."/>
            <person name="Bell M."/>
            <person name="Holmes B."/>
            <person name="Steigerwalt A."/>
            <person name="Villarma A."/>
            <person name="Sheth M."/>
            <person name="Batra D."/>
            <person name="Pryor J."/>
            <person name="Bernardet J.-F."/>
            <person name="Hugo C."/>
            <person name="Kampfer P."/>
            <person name="Newman J."/>
            <person name="Mcquiston J.R."/>
        </authorList>
    </citation>
    <scope>NUCLEOTIDE SEQUENCE [LARGE SCALE GENOMIC DNA]</scope>
    <source>
        <strain evidence="3">H3056</strain>
    </source>
</reference>
<dbReference type="AlphaFoldDB" id="A0A3N0WZ34"/>
<sequence>MNNPEEVKEVAAPKEFVGKWKLIEICESDGSSTCDFKQFDSGKAFDVEYKKDGTLYANGEPANCNTGTFYFSNDLKVLNIKLNCQNAFTKTNIMAISATEMVLGYQFLDPEMRKYRKTD</sequence>
<dbReference type="Proteomes" id="UP000270224">
    <property type="component" value="Unassembled WGS sequence"/>
</dbReference>
<organism evidence="2 3">
    <name type="scientific">Kaistella daneshvariae</name>
    <dbReference type="NCBI Taxonomy" id="2487074"/>
    <lineage>
        <taxon>Bacteria</taxon>
        <taxon>Pseudomonadati</taxon>
        <taxon>Bacteroidota</taxon>
        <taxon>Flavobacteriia</taxon>
        <taxon>Flavobacteriales</taxon>
        <taxon>Weeksellaceae</taxon>
        <taxon>Chryseobacterium group</taxon>
        <taxon>Kaistella</taxon>
    </lineage>
</organism>
<accession>A0A3N0WZ34</accession>
<proteinExistence type="predicted"/>